<evidence type="ECO:0000256" key="1">
    <source>
        <dbReference type="ARBA" id="ARBA00004141"/>
    </source>
</evidence>
<feature type="transmembrane region" description="Helical" evidence="5">
    <location>
        <begin position="208"/>
        <end position="227"/>
    </location>
</feature>
<keyword evidence="4 5" id="KW-0472">Membrane</keyword>
<feature type="transmembrane region" description="Helical" evidence="5">
    <location>
        <begin position="307"/>
        <end position="327"/>
    </location>
</feature>
<dbReference type="InterPro" id="IPR047843">
    <property type="entry name" value="WLS-like_TM"/>
</dbReference>
<organism evidence="8 9">
    <name type="scientific">Calicophoron daubneyi</name>
    <name type="common">Rumen fluke</name>
    <name type="synonym">Paramphistomum daubneyi</name>
    <dbReference type="NCBI Taxonomy" id="300641"/>
    <lineage>
        <taxon>Eukaryota</taxon>
        <taxon>Metazoa</taxon>
        <taxon>Spiralia</taxon>
        <taxon>Lophotrochozoa</taxon>
        <taxon>Platyhelminthes</taxon>
        <taxon>Trematoda</taxon>
        <taxon>Digenea</taxon>
        <taxon>Plagiorchiida</taxon>
        <taxon>Pronocephalata</taxon>
        <taxon>Paramphistomoidea</taxon>
        <taxon>Paramphistomidae</taxon>
        <taxon>Calicophoron</taxon>
    </lineage>
</organism>
<dbReference type="AlphaFoldDB" id="A0AAV2T1G7"/>
<evidence type="ECO:0000256" key="3">
    <source>
        <dbReference type="ARBA" id="ARBA00022989"/>
    </source>
</evidence>
<evidence type="ECO:0000259" key="7">
    <source>
        <dbReference type="Pfam" id="PF21885"/>
    </source>
</evidence>
<feature type="transmembrane region" description="Helical" evidence="5">
    <location>
        <begin position="347"/>
        <end position="370"/>
    </location>
</feature>
<dbReference type="PANTHER" id="PTHR31918:SF1">
    <property type="entry name" value="TRANSMEMBRANE PROTEIN 181"/>
    <property type="match status" value="1"/>
</dbReference>
<dbReference type="Pfam" id="PF21885">
    <property type="entry name" value="TMEM181_GOLD"/>
    <property type="match status" value="1"/>
</dbReference>
<proteinExistence type="predicted"/>
<accession>A0AAV2T1G7</accession>
<feature type="transmembrane region" description="Helical" evidence="5">
    <location>
        <begin position="276"/>
        <end position="295"/>
    </location>
</feature>
<sequence length="517" mass="59105">MNIQREIESSVHMRLYTMTRCQVILIFLGILMVFGIALIVGLNGPSVLYRHTMLASKLSNRPDDLSNGPFTITPPPLSVFNQELWLSAFINTSNVHKETGLVLSFNYSVLISIFIRTEGNATLDQNNLQTLMPIRHRQAKLSCLETVCDELFLAHLAPIDFTVYSFTIHFDGLGGMHRGGEADEKLLAINDVQFVYHYYNTAFTYLEMVSRFVCFFITELTTVLFILSLRGFSVKDWSIEQRYTAFLLPSLMLYNNPFQPLKFITSSWFPLYMDHVFQGTFLCTLLFFWLCVYHGMRTTRRKFCGFYLPKLIIVGVLWLTFLSVAGWQTFNEYTDPTFNIYLSFKGLNYILALSICFGVIYFLFFAILLVRAFTELRKLPYFGVRLKVFTALSILVLVACATALLFQFGFGWLFISRPTVSPDARILNFSADLDRPLSSTTVSNPWFHSSVEFSLLYAIFNAYAVALAFIYSPSPDALLDTSFKDDPCVSMVNDSDEEIVYESDAEDSLIKKPPRNP</sequence>
<feature type="transmembrane region" description="Helical" evidence="5">
    <location>
        <begin position="453"/>
        <end position="471"/>
    </location>
</feature>
<reference evidence="8" key="1">
    <citation type="submission" date="2024-06" db="EMBL/GenBank/DDBJ databases">
        <authorList>
            <person name="Liu X."/>
            <person name="Lenzi L."/>
            <person name="Haldenby T S."/>
            <person name="Uol C."/>
        </authorList>
    </citation>
    <scope>NUCLEOTIDE SEQUENCE</scope>
</reference>
<protein>
    <recommendedName>
        <fullName evidence="10">Transmembrane protein 181</fullName>
    </recommendedName>
</protein>
<evidence type="ECO:0000259" key="6">
    <source>
        <dbReference type="Pfam" id="PF06664"/>
    </source>
</evidence>
<dbReference type="Pfam" id="PF06664">
    <property type="entry name" value="WLS-like_TM"/>
    <property type="match status" value="1"/>
</dbReference>
<comment type="subcellular location">
    <subcellularLocation>
        <location evidence="1">Membrane</location>
        <topology evidence="1">Multi-pass membrane protein</topology>
    </subcellularLocation>
</comment>
<comment type="caution">
    <text evidence="8">The sequence shown here is derived from an EMBL/GenBank/DDBJ whole genome shotgun (WGS) entry which is preliminary data.</text>
</comment>
<dbReference type="InterPro" id="IPR054077">
    <property type="entry name" value="TMEM181_GOLD"/>
</dbReference>
<dbReference type="GO" id="GO:0015643">
    <property type="term" value="F:toxic substance binding"/>
    <property type="evidence" value="ECO:0007669"/>
    <property type="project" value="InterPro"/>
</dbReference>
<dbReference type="EMBL" id="CAXLJL010000052">
    <property type="protein sequence ID" value="CAL5129824.1"/>
    <property type="molecule type" value="Genomic_DNA"/>
</dbReference>
<evidence type="ECO:0000313" key="9">
    <source>
        <dbReference type="Proteomes" id="UP001497525"/>
    </source>
</evidence>
<evidence type="ECO:0000256" key="2">
    <source>
        <dbReference type="ARBA" id="ARBA00022692"/>
    </source>
</evidence>
<keyword evidence="2 5" id="KW-0812">Transmembrane</keyword>
<name>A0AAV2T1G7_CALDB</name>
<feature type="transmembrane region" description="Helical" evidence="5">
    <location>
        <begin position="391"/>
        <end position="415"/>
    </location>
</feature>
<dbReference type="PANTHER" id="PTHR31918">
    <property type="entry name" value="TRANSMEMBRANE PROTEIN 181"/>
    <property type="match status" value="1"/>
</dbReference>
<feature type="domain" description="TMEM181 GOLD" evidence="7">
    <location>
        <begin position="68"/>
        <end position="199"/>
    </location>
</feature>
<keyword evidence="3 5" id="KW-1133">Transmembrane helix</keyword>
<dbReference type="Proteomes" id="UP001497525">
    <property type="component" value="Unassembled WGS sequence"/>
</dbReference>
<evidence type="ECO:0000256" key="4">
    <source>
        <dbReference type="ARBA" id="ARBA00023136"/>
    </source>
</evidence>
<dbReference type="GO" id="GO:0016020">
    <property type="term" value="C:membrane"/>
    <property type="evidence" value="ECO:0007669"/>
    <property type="project" value="UniProtKB-SubCell"/>
</dbReference>
<evidence type="ECO:0000313" key="8">
    <source>
        <dbReference type="EMBL" id="CAL5129824.1"/>
    </source>
</evidence>
<gene>
    <name evidence="8" type="ORF">CDAUBV1_LOCUS1265</name>
</gene>
<feature type="domain" description="Wntless-like transmembrane" evidence="6">
    <location>
        <begin position="200"/>
        <end position="474"/>
    </location>
</feature>
<evidence type="ECO:0000256" key="5">
    <source>
        <dbReference type="SAM" id="Phobius"/>
    </source>
</evidence>
<evidence type="ECO:0008006" key="10">
    <source>
        <dbReference type="Google" id="ProtNLM"/>
    </source>
</evidence>
<dbReference type="InterPro" id="IPR040416">
    <property type="entry name" value="TMEM181"/>
</dbReference>
<feature type="transmembrane region" description="Helical" evidence="5">
    <location>
        <begin position="21"/>
        <end position="42"/>
    </location>
</feature>